<feature type="non-terminal residue" evidence="2">
    <location>
        <position position="1"/>
    </location>
</feature>
<reference evidence="2" key="1">
    <citation type="journal article" date="2019" name="Sci. Rep.">
        <title>Draft genome of Tanacetum cinerariifolium, the natural source of mosquito coil.</title>
        <authorList>
            <person name="Yamashiro T."/>
            <person name="Shiraishi A."/>
            <person name="Satake H."/>
            <person name="Nakayama K."/>
        </authorList>
    </citation>
    <scope>NUCLEOTIDE SEQUENCE</scope>
</reference>
<name>A0A699X9B8_TANCI</name>
<dbReference type="EMBL" id="BKCJ011826377">
    <property type="protein sequence ID" value="GFD56189.1"/>
    <property type="molecule type" value="Genomic_DNA"/>
</dbReference>
<gene>
    <name evidence="2" type="ORF">Tci_928158</name>
</gene>
<accession>A0A699X9B8</accession>
<comment type="caution">
    <text evidence="2">The sequence shown here is derived from an EMBL/GenBank/DDBJ whole genome shotgun (WGS) entry which is preliminary data.</text>
</comment>
<protein>
    <submittedName>
        <fullName evidence="2">Uncharacterized protein</fullName>
    </submittedName>
</protein>
<sequence length="56" mass="6443">QKAAERKEANKDWQPRFFTGAVTPVGRPDLTEDGEIALKRLHEENYKLEPNKEYGA</sequence>
<proteinExistence type="predicted"/>
<organism evidence="2">
    <name type="scientific">Tanacetum cinerariifolium</name>
    <name type="common">Dalmatian daisy</name>
    <name type="synonym">Chrysanthemum cinerariifolium</name>
    <dbReference type="NCBI Taxonomy" id="118510"/>
    <lineage>
        <taxon>Eukaryota</taxon>
        <taxon>Viridiplantae</taxon>
        <taxon>Streptophyta</taxon>
        <taxon>Embryophyta</taxon>
        <taxon>Tracheophyta</taxon>
        <taxon>Spermatophyta</taxon>
        <taxon>Magnoliopsida</taxon>
        <taxon>eudicotyledons</taxon>
        <taxon>Gunneridae</taxon>
        <taxon>Pentapetalae</taxon>
        <taxon>asterids</taxon>
        <taxon>campanulids</taxon>
        <taxon>Asterales</taxon>
        <taxon>Asteraceae</taxon>
        <taxon>Asteroideae</taxon>
        <taxon>Anthemideae</taxon>
        <taxon>Anthemidinae</taxon>
        <taxon>Tanacetum</taxon>
    </lineage>
</organism>
<feature type="region of interest" description="Disordered" evidence="1">
    <location>
        <begin position="1"/>
        <end position="29"/>
    </location>
</feature>
<feature type="compositionally biased region" description="Basic and acidic residues" evidence="1">
    <location>
        <begin position="1"/>
        <end position="14"/>
    </location>
</feature>
<evidence type="ECO:0000256" key="1">
    <source>
        <dbReference type="SAM" id="MobiDB-lite"/>
    </source>
</evidence>
<evidence type="ECO:0000313" key="2">
    <source>
        <dbReference type="EMBL" id="GFD56189.1"/>
    </source>
</evidence>
<dbReference type="AlphaFoldDB" id="A0A699X9B8"/>